<sequence length="46" mass="5158">MTKAEITKPKFNIFVDNLSKALSPQFIATSHESDAPKVALNKSYLY</sequence>
<dbReference type="RefSeq" id="XP_020433170.1">
    <property type="nucleotide sequence ID" value="XM_020576758.1"/>
</dbReference>
<organism evidence="1 2">
    <name type="scientific">Heterostelium pallidum (strain ATCC 26659 / Pp 5 / PN500)</name>
    <name type="common">Cellular slime mold</name>
    <name type="synonym">Polysphondylium pallidum</name>
    <dbReference type="NCBI Taxonomy" id="670386"/>
    <lineage>
        <taxon>Eukaryota</taxon>
        <taxon>Amoebozoa</taxon>
        <taxon>Evosea</taxon>
        <taxon>Eumycetozoa</taxon>
        <taxon>Dictyostelia</taxon>
        <taxon>Acytosteliales</taxon>
        <taxon>Acytosteliaceae</taxon>
        <taxon>Heterostelium</taxon>
    </lineage>
</organism>
<gene>
    <name evidence="1" type="ORF">PPL_05888</name>
</gene>
<dbReference type="EMBL" id="ADBJ01000026">
    <property type="protein sequence ID" value="EFA81052.1"/>
    <property type="molecule type" value="Genomic_DNA"/>
</dbReference>
<evidence type="ECO:0000313" key="2">
    <source>
        <dbReference type="Proteomes" id="UP000001396"/>
    </source>
</evidence>
<name>D3BBL9_HETP5</name>
<dbReference type="Proteomes" id="UP000001396">
    <property type="component" value="Unassembled WGS sequence"/>
</dbReference>
<proteinExistence type="predicted"/>
<keyword evidence="2" id="KW-1185">Reference proteome</keyword>
<dbReference type="InParanoid" id="D3BBL9"/>
<accession>D3BBL9</accession>
<protein>
    <submittedName>
        <fullName evidence="1">Uncharacterized protein</fullName>
    </submittedName>
</protein>
<reference evidence="1 2" key="1">
    <citation type="journal article" date="2011" name="Genome Res.">
        <title>Phylogeny-wide analysis of social amoeba genomes highlights ancient origins for complex intercellular communication.</title>
        <authorList>
            <person name="Heidel A.J."/>
            <person name="Lawal H.M."/>
            <person name="Felder M."/>
            <person name="Schilde C."/>
            <person name="Helps N.R."/>
            <person name="Tunggal B."/>
            <person name="Rivero F."/>
            <person name="John U."/>
            <person name="Schleicher M."/>
            <person name="Eichinger L."/>
            <person name="Platzer M."/>
            <person name="Noegel A.A."/>
            <person name="Schaap P."/>
            <person name="Gloeckner G."/>
        </authorList>
    </citation>
    <scope>NUCLEOTIDE SEQUENCE [LARGE SCALE GENOMIC DNA]</scope>
    <source>
        <strain evidence="2">ATCC 26659 / Pp 5 / PN500</strain>
    </source>
</reference>
<dbReference type="AlphaFoldDB" id="D3BBL9"/>
<evidence type="ECO:0000313" key="1">
    <source>
        <dbReference type="EMBL" id="EFA81052.1"/>
    </source>
</evidence>
<comment type="caution">
    <text evidence="1">The sequence shown here is derived from an EMBL/GenBank/DDBJ whole genome shotgun (WGS) entry which is preliminary data.</text>
</comment>
<dbReference type="GeneID" id="31361372"/>